<dbReference type="AlphaFoldDB" id="A0A914ZIF3"/>
<keyword evidence="1" id="KW-0812">Transmembrane</keyword>
<protein>
    <submittedName>
        <fullName evidence="3 4">Uncharacterized protein</fullName>
    </submittedName>
</protein>
<sequence>MREYVWVIITVVGILLLATIVISLCILFYKSNRFRRPRSITSGMRVQPSTATPISVLQIPNHSHLKSSNHEMNRTRIGNSAPPVVVVSKNGSVGIGVPNGLYAKNSGMRSTPSPSAFVERTQTSSLHLRNKRSAEFVDRDPVSAESKSDYLDPLDFCSLHQICCDSQQLHARSGNKKHLNFTSFSTVDERPPINCVNNFTYCIIMCSFTVNAVIAFLYKNVLSLRNLMMSFLDSKKYLYYFCTSEMLKYPSKKLANKHLMPRYSFSFLYV</sequence>
<feature type="transmembrane region" description="Helical" evidence="1">
    <location>
        <begin position="199"/>
        <end position="218"/>
    </location>
</feature>
<organism evidence="2 3">
    <name type="scientific">Parascaris univalens</name>
    <name type="common">Nematode worm</name>
    <dbReference type="NCBI Taxonomy" id="6257"/>
    <lineage>
        <taxon>Eukaryota</taxon>
        <taxon>Metazoa</taxon>
        <taxon>Ecdysozoa</taxon>
        <taxon>Nematoda</taxon>
        <taxon>Chromadorea</taxon>
        <taxon>Rhabditida</taxon>
        <taxon>Spirurina</taxon>
        <taxon>Ascaridomorpha</taxon>
        <taxon>Ascaridoidea</taxon>
        <taxon>Ascarididae</taxon>
        <taxon>Parascaris</taxon>
    </lineage>
</organism>
<dbReference type="WBParaSite" id="PgB04_g148_t07">
    <property type="protein sequence ID" value="PgB04_g148_t07"/>
    <property type="gene ID" value="PgB04_g148"/>
</dbReference>
<dbReference type="WBParaSite" id="PgB04_g148_t03">
    <property type="protein sequence ID" value="PgB04_g148_t03"/>
    <property type="gene ID" value="PgB04_g148"/>
</dbReference>
<proteinExistence type="predicted"/>
<name>A0A914ZIF3_PARUN</name>
<keyword evidence="1" id="KW-0472">Membrane</keyword>
<reference evidence="3 4" key="1">
    <citation type="submission" date="2022-11" db="UniProtKB">
        <authorList>
            <consortium name="WormBaseParasite"/>
        </authorList>
    </citation>
    <scope>IDENTIFICATION</scope>
</reference>
<evidence type="ECO:0000256" key="1">
    <source>
        <dbReference type="SAM" id="Phobius"/>
    </source>
</evidence>
<feature type="transmembrane region" description="Helical" evidence="1">
    <location>
        <begin position="6"/>
        <end position="29"/>
    </location>
</feature>
<evidence type="ECO:0000313" key="3">
    <source>
        <dbReference type="WBParaSite" id="PgB04_g148_t03"/>
    </source>
</evidence>
<keyword evidence="1" id="KW-1133">Transmembrane helix</keyword>
<accession>A0A914ZIF3</accession>
<evidence type="ECO:0000313" key="4">
    <source>
        <dbReference type="WBParaSite" id="PgB04_g148_t07"/>
    </source>
</evidence>
<dbReference type="Proteomes" id="UP000887569">
    <property type="component" value="Unplaced"/>
</dbReference>
<evidence type="ECO:0000313" key="2">
    <source>
        <dbReference type="Proteomes" id="UP000887569"/>
    </source>
</evidence>
<keyword evidence="2" id="KW-1185">Reference proteome</keyword>